<dbReference type="InterPro" id="IPR003661">
    <property type="entry name" value="HisK_dim/P_dom"/>
</dbReference>
<proteinExistence type="predicted"/>
<dbReference type="SUPFAM" id="SSF47384">
    <property type="entry name" value="Homodimeric domain of signal transducing histidine kinase"/>
    <property type="match status" value="1"/>
</dbReference>
<dbReference type="InterPro" id="IPR036890">
    <property type="entry name" value="HATPase_C_sf"/>
</dbReference>
<keyword evidence="12" id="KW-0902">Two-component regulatory system</keyword>
<feature type="transmembrane region" description="Helical" evidence="14">
    <location>
        <begin position="20"/>
        <end position="41"/>
    </location>
</feature>
<dbReference type="GO" id="GO:0000155">
    <property type="term" value="F:phosphorelay sensor kinase activity"/>
    <property type="evidence" value="ECO:0007669"/>
    <property type="project" value="InterPro"/>
</dbReference>
<sequence>MAERRRERRRNRTKLEVTAIGALVVSLLLAAAIGFAVYFALHLIPDSPRGDSAGKREELVYLMKDLQEYVTDEGLTSQSKQAIVRWNRQNWYVFMRIYKGGEVVYDSLSFQNDLTGTEHASQPLLPYQHVYDLQFADGSAKVVVTAFFRTRYEVLLRSGCYALVFFLFLVFFTSWFKKKIRYLGRIEQGIGIMESGSLEYRIPVQGRDELASLAHSINDMAQAVRERGEQQAALERENREIIASVSHDIRTPLTSVIFYLDYIADGRCKDTAELRQFASRASDQAHRLKDMTDDLFEHTLVQNENIPFRFQLLDGQLIEQCVQECLCALGDRGFTVQLQDETDRAYTLWADPGRVRRVFDNLAQNIVKYADETQPITVQVLLDRRRVAVRQRNAIKPGSDTGGTGLGLRTCRRILQRHGGKLLYSQENGCFSVLAVLPVDRSTPPKGAGSVFLPERT</sequence>
<comment type="catalytic activity">
    <reaction evidence="1">
        <text>ATP + protein L-histidine = ADP + protein N-phospho-L-histidine.</text>
        <dbReference type="EC" id="2.7.13.3"/>
    </reaction>
</comment>
<name>A0A1C6K450_9FIRM</name>
<dbReference type="PROSITE" id="PS50885">
    <property type="entry name" value="HAMP"/>
    <property type="match status" value="1"/>
</dbReference>
<dbReference type="PANTHER" id="PTHR45528:SF1">
    <property type="entry name" value="SENSOR HISTIDINE KINASE CPXA"/>
    <property type="match status" value="1"/>
</dbReference>
<evidence type="ECO:0000313" key="17">
    <source>
        <dbReference type="EMBL" id="SCJ89070.1"/>
    </source>
</evidence>
<keyword evidence="9 17" id="KW-0418">Kinase</keyword>
<evidence type="ECO:0000256" key="13">
    <source>
        <dbReference type="ARBA" id="ARBA00023136"/>
    </source>
</evidence>
<dbReference type="Pfam" id="PF02518">
    <property type="entry name" value="HATPase_c"/>
    <property type="match status" value="1"/>
</dbReference>
<reference evidence="17" key="1">
    <citation type="submission" date="2015-09" db="EMBL/GenBank/DDBJ databases">
        <authorList>
            <consortium name="Pathogen Informatics"/>
        </authorList>
    </citation>
    <scope>NUCLEOTIDE SEQUENCE</scope>
    <source>
        <strain evidence="17">2789STDY5834896</strain>
    </source>
</reference>
<feature type="domain" description="Histidine kinase" evidence="15">
    <location>
        <begin position="244"/>
        <end position="441"/>
    </location>
</feature>
<keyword evidence="7 14" id="KW-0812">Transmembrane</keyword>
<keyword evidence="11 14" id="KW-1133">Transmembrane helix</keyword>
<dbReference type="InterPro" id="IPR036097">
    <property type="entry name" value="HisK_dim/P_sf"/>
</dbReference>
<dbReference type="CDD" id="cd00075">
    <property type="entry name" value="HATPase"/>
    <property type="match status" value="1"/>
</dbReference>
<evidence type="ECO:0000256" key="12">
    <source>
        <dbReference type="ARBA" id="ARBA00023012"/>
    </source>
</evidence>
<evidence type="ECO:0000256" key="6">
    <source>
        <dbReference type="ARBA" id="ARBA00022679"/>
    </source>
</evidence>
<feature type="transmembrane region" description="Helical" evidence="14">
    <location>
        <begin position="154"/>
        <end position="176"/>
    </location>
</feature>
<gene>
    <name evidence="17" type="primary">walK</name>
    <name evidence="17" type="ORF">SAMEA3545359_02581</name>
</gene>
<dbReference type="InterPro" id="IPR003660">
    <property type="entry name" value="HAMP_dom"/>
</dbReference>
<dbReference type="SMART" id="SM00387">
    <property type="entry name" value="HATPase_c"/>
    <property type="match status" value="1"/>
</dbReference>
<evidence type="ECO:0000256" key="2">
    <source>
        <dbReference type="ARBA" id="ARBA00004651"/>
    </source>
</evidence>
<evidence type="ECO:0000256" key="4">
    <source>
        <dbReference type="ARBA" id="ARBA00022475"/>
    </source>
</evidence>
<dbReference type="Gene3D" id="1.10.287.130">
    <property type="match status" value="1"/>
</dbReference>
<protein>
    <recommendedName>
        <fullName evidence="3">histidine kinase</fullName>
        <ecNumber evidence="3">2.7.13.3</ecNumber>
    </recommendedName>
</protein>
<dbReference type="Gene3D" id="3.30.565.10">
    <property type="entry name" value="Histidine kinase-like ATPase, C-terminal domain"/>
    <property type="match status" value="1"/>
</dbReference>
<dbReference type="AlphaFoldDB" id="A0A1C6K450"/>
<evidence type="ECO:0000256" key="5">
    <source>
        <dbReference type="ARBA" id="ARBA00022553"/>
    </source>
</evidence>
<keyword evidence="6 17" id="KW-0808">Transferase</keyword>
<dbReference type="CDD" id="cd00082">
    <property type="entry name" value="HisKA"/>
    <property type="match status" value="1"/>
</dbReference>
<feature type="domain" description="HAMP" evidence="16">
    <location>
        <begin position="177"/>
        <end position="229"/>
    </location>
</feature>
<dbReference type="SMART" id="SM00388">
    <property type="entry name" value="HisKA"/>
    <property type="match status" value="1"/>
</dbReference>
<evidence type="ECO:0000256" key="10">
    <source>
        <dbReference type="ARBA" id="ARBA00022840"/>
    </source>
</evidence>
<dbReference type="Pfam" id="PF00512">
    <property type="entry name" value="HisKA"/>
    <property type="match status" value="1"/>
</dbReference>
<dbReference type="InterPro" id="IPR003594">
    <property type="entry name" value="HATPase_dom"/>
</dbReference>
<accession>A0A1C6K450</accession>
<dbReference type="SUPFAM" id="SSF158472">
    <property type="entry name" value="HAMP domain-like"/>
    <property type="match status" value="1"/>
</dbReference>
<dbReference type="PROSITE" id="PS50109">
    <property type="entry name" value="HIS_KIN"/>
    <property type="match status" value="1"/>
</dbReference>
<dbReference type="PANTHER" id="PTHR45528">
    <property type="entry name" value="SENSOR HISTIDINE KINASE CPXA"/>
    <property type="match status" value="1"/>
</dbReference>
<evidence type="ECO:0000259" key="15">
    <source>
        <dbReference type="PROSITE" id="PS50109"/>
    </source>
</evidence>
<dbReference type="GO" id="GO:0005886">
    <property type="term" value="C:plasma membrane"/>
    <property type="evidence" value="ECO:0007669"/>
    <property type="project" value="UniProtKB-SubCell"/>
</dbReference>
<keyword evidence="8" id="KW-0547">Nucleotide-binding</keyword>
<organism evidence="17">
    <name type="scientific">uncultured Anaerotruncus sp</name>
    <dbReference type="NCBI Taxonomy" id="905011"/>
    <lineage>
        <taxon>Bacteria</taxon>
        <taxon>Bacillati</taxon>
        <taxon>Bacillota</taxon>
        <taxon>Clostridia</taxon>
        <taxon>Eubacteriales</taxon>
        <taxon>Oscillospiraceae</taxon>
        <taxon>Anaerotruncus</taxon>
        <taxon>environmental samples</taxon>
    </lineage>
</organism>
<dbReference type="GO" id="GO:0005524">
    <property type="term" value="F:ATP binding"/>
    <property type="evidence" value="ECO:0007669"/>
    <property type="project" value="UniProtKB-KW"/>
</dbReference>
<evidence type="ECO:0000256" key="11">
    <source>
        <dbReference type="ARBA" id="ARBA00022989"/>
    </source>
</evidence>
<dbReference type="EMBL" id="FMHG01000003">
    <property type="protein sequence ID" value="SCJ89070.1"/>
    <property type="molecule type" value="Genomic_DNA"/>
</dbReference>
<keyword evidence="4" id="KW-1003">Cell membrane</keyword>
<evidence type="ECO:0000259" key="16">
    <source>
        <dbReference type="PROSITE" id="PS50885"/>
    </source>
</evidence>
<dbReference type="InterPro" id="IPR005467">
    <property type="entry name" value="His_kinase_dom"/>
</dbReference>
<dbReference type="CDD" id="cd06225">
    <property type="entry name" value="HAMP"/>
    <property type="match status" value="1"/>
</dbReference>
<dbReference type="SMART" id="SM00304">
    <property type="entry name" value="HAMP"/>
    <property type="match status" value="1"/>
</dbReference>
<evidence type="ECO:0000256" key="8">
    <source>
        <dbReference type="ARBA" id="ARBA00022741"/>
    </source>
</evidence>
<dbReference type="Pfam" id="PF00672">
    <property type="entry name" value="HAMP"/>
    <property type="match status" value="1"/>
</dbReference>
<evidence type="ECO:0000256" key="7">
    <source>
        <dbReference type="ARBA" id="ARBA00022692"/>
    </source>
</evidence>
<comment type="subcellular location">
    <subcellularLocation>
        <location evidence="2">Cell membrane</location>
        <topology evidence="2">Multi-pass membrane protein</topology>
    </subcellularLocation>
</comment>
<keyword evidence="13 14" id="KW-0472">Membrane</keyword>
<dbReference type="EC" id="2.7.13.3" evidence="3"/>
<keyword evidence="10" id="KW-0067">ATP-binding</keyword>
<evidence type="ECO:0000256" key="3">
    <source>
        <dbReference type="ARBA" id="ARBA00012438"/>
    </source>
</evidence>
<evidence type="ECO:0000256" key="1">
    <source>
        <dbReference type="ARBA" id="ARBA00000085"/>
    </source>
</evidence>
<dbReference type="InterPro" id="IPR050398">
    <property type="entry name" value="HssS/ArlS-like"/>
</dbReference>
<evidence type="ECO:0000256" key="9">
    <source>
        <dbReference type="ARBA" id="ARBA00022777"/>
    </source>
</evidence>
<dbReference type="Gene3D" id="6.10.340.10">
    <property type="match status" value="1"/>
</dbReference>
<keyword evidence="5" id="KW-0597">Phosphoprotein</keyword>
<dbReference type="SUPFAM" id="SSF55874">
    <property type="entry name" value="ATPase domain of HSP90 chaperone/DNA topoisomerase II/histidine kinase"/>
    <property type="match status" value="1"/>
</dbReference>
<evidence type="ECO:0000256" key="14">
    <source>
        <dbReference type="SAM" id="Phobius"/>
    </source>
</evidence>